<dbReference type="Proteomes" id="UP000653127">
    <property type="component" value="Unassembled WGS sequence"/>
</dbReference>
<dbReference type="AlphaFoldDB" id="A0A926E294"/>
<reference evidence="1" key="1">
    <citation type="submission" date="2020-08" db="EMBL/GenBank/DDBJ databases">
        <title>Genome public.</title>
        <authorList>
            <person name="Liu C."/>
            <person name="Sun Q."/>
        </authorList>
    </citation>
    <scope>NUCLEOTIDE SEQUENCE</scope>
    <source>
        <strain evidence="1">NSJ-31</strain>
    </source>
</reference>
<name>A0A926E294_9FIRM</name>
<dbReference type="InterPro" id="IPR015001">
    <property type="entry name" value="DUF1850"/>
</dbReference>
<gene>
    <name evidence="1" type="ORF">H8711_11095</name>
</gene>
<accession>A0A926E294</accession>
<sequence>MTRNKRVGAVAAVALTAAALFLIFLFRPARLVLCSADTGRVYRTWDAYDGMTFSVEFVHSVNKSPVCDIFEVRDRKIWAVATRYSAFGAGVQTEIEEGQTLSYDEDGAMVVSGFDLSFPKLSYIVGTVSDHILSIQGEEISLRELCGKNAAVVFEVR</sequence>
<keyword evidence="2" id="KW-1185">Reference proteome</keyword>
<protein>
    <submittedName>
        <fullName evidence="1">DUF1850 domain-containing protein</fullName>
    </submittedName>
</protein>
<dbReference type="RefSeq" id="WP_249283513.1">
    <property type="nucleotide sequence ID" value="NZ_JACRST010000021.1"/>
</dbReference>
<evidence type="ECO:0000313" key="2">
    <source>
        <dbReference type="Proteomes" id="UP000653127"/>
    </source>
</evidence>
<proteinExistence type="predicted"/>
<evidence type="ECO:0000313" key="1">
    <source>
        <dbReference type="EMBL" id="MBC8547470.1"/>
    </source>
</evidence>
<organism evidence="1 2">
    <name type="scientific">Ligaoa zhengdingensis</name>
    <dbReference type="NCBI Taxonomy" id="2763658"/>
    <lineage>
        <taxon>Bacteria</taxon>
        <taxon>Bacillati</taxon>
        <taxon>Bacillota</taxon>
        <taxon>Clostridia</taxon>
        <taxon>Eubacteriales</taxon>
        <taxon>Oscillospiraceae</taxon>
        <taxon>Ligaoa</taxon>
    </lineage>
</organism>
<comment type="caution">
    <text evidence="1">The sequence shown here is derived from an EMBL/GenBank/DDBJ whole genome shotgun (WGS) entry which is preliminary data.</text>
</comment>
<dbReference type="Pfam" id="PF08905">
    <property type="entry name" value="DUF1850"/>
    <property type="match status" value="1"/>
</dbReference>
<dbReference type="EMBL" id="JACRST010000021">
    <property type="protein sequence ID" value="MBC8547470.1"/>
    <property type="molecule type" value="Genomic_DNA"/>
</dbReference>